<dbReference type="Proteomes" id="UP000306808">
    <property type="component" value="Unassembled WGS sequence"/>
</dbReference>
<accession>A0A4U0P2G4</accession>
<dbReference type="RefSeq" id="WP_136901138.1">
    <property type="nucleotide sequence ID" value="NZ_SUME01000003.1"/>
</dbReference>
<dbReference type="AlphaFoldDB" id="A0A4U0P2G4"/>
<reference evidence="2 3" key="1">
    <citation type="submission" date="2019-04" db="EMBL/GenBank/DDBJ databases">
        <title>Sphingobacterium olei sp. nov., isolated from oil-contaminated soil.</title>
        <authorList>
            <person name="Liu B."/>
        </authorList>
    </citation>
    <scope>NUCLEOTIDE SEQUENCE [LARGE SCALE GENOMIC DNA]</scope>
    <source>
        <strain evidence="2 3">HAL-9</strain>
    </source>
</reference>
<name>A0A4U0P2G4_9SPHI</name>
<evidence type="ECO:0000256" key="1">
    <source>
        <dbReference type="SAM" id="SignalP"/>
    </source>
</evidence>
<sequence length="308" mass="34142">MKHLILLCILLISLTSFAQKQKAKQHIAICEQGKGCEIMEIKITSEAIDKALSKPGFWINAADSATLVIENCTHKIEEKLSVIEIHQSFGGKGEPKKITDFDLAKYLQLKGCCANITKKIAFYASASGEGAHSGNGYFYLNLKAGEAFMPNDSFQQFYGSEAKGVILDQFLRNGAIDSYIIAEGQKYHAKMPIGTNISVIKNDALNEQRFKTDFRETGNTRNNLNITSTEYTGKDDDGKTMSFWIMPVHDVCLPKGKFDAFGFYNLGYISVDGITYLVTEISGSGFEIKITGISDDTYNFNPSGYKPY</sequence>
<feature type="chain" id="PRO_5020659781" evidence="1">
    <location>
        <begin position="19"/>
        <end position="308"/>
    </location>
</feature>
<comment type="caution">
    <text evidence="2">The sequence shown here is derived from an EMBL/GenBank/DDBJ whole genome shotgun (WGS) entry which is preliminary data.</text>
</comment>
<keyword evidence="3" id="KW-1185">Reference proteome</keyword>
<feature type="signal peptide" evidence="1">
    <location>
        <begin position="1"/>
        <end position="18"/>
    </location>
</feature>
<evidence type="ECO:0000313" key="3">
    <source>
        <dbReference type="Proteomes" id="UP000306808"/>
    </source>
</evidence>
<dbReference type="EMBL" id="SUME01000003">
    <property type="protein sequence ID" value="TJZ61491.1"/>
    <property type="molecule type" value="Genomic_DNA"/>
</dbReference>
<keyword evidence="1" id="KW-0732">Signal</keyword>
<proteinExistence type="predicted"/>
<dbReference type="OrthoDB" id="753358at2"/>
<protein>
    <submittedName>
        <fullName evidence="2">Uncharacterized protein</fullName>
    </submittedName>
</protein>
<organism evidence="2 3">
    <name type="scientific">Sphingobacterium olei</name>
    <dbReference type="NCBI Taxonomy" id="2571155"/>
    <lineage>
        <taxon>Bacteria</taxon>
        <taxon>Pseudomonadati</taxon>
        <taxon>Bacteroidota</taxon>
        <taxon>Sphingobacteriia</taxon>
        <taxon>Sphingobacteriales</taxon>
        <taxon>Sphingobacteriaceae</taxon>
        <taxon>Sphingobacterium</taxon>
    </lineage>
</organism>
<evidence type="ECO:0000313" key="2">
    <source>
        <dbReference type="EMBL" id="TJZ61491.1"/>
    </source>
</evidence>
<gene>
    <name evidence="2" type="ORF">FAZ15_09885</name>
</gene>